<dbReference type="InterPro" id="IPR020357">
    <property type="entry name" value="Tscrpt_reg_CaiF/GrlA"/>
</dbReference>
<reference evidence="1 2" key="1">
    <citation type="submission" date="2017-06" db="EMBL/GenBank/DDBJ databases">
        <title>Salmonella reference genomes for public health.</title>
        <authorList>
            <person name="Robertson J."/>
            <person name="Yoshida C."/>
            <person name="Gurnik S."/>
            <person name="Nash J."/>
        </authorList>
    </citation>
    <scope>NUCLEOTIDE SEQUENCE [LARGE SCALE GENOMIC DNA]</scope>
    <source>
        <strain evidence="1 2">S-1643</strain>
        <plasmid evidence="2">Plasmid unnamed1</plasmid>
    </source>
</reference>
<keyword evidence="1" id="KW-0614">Plasmid</keyword>
<dbReference type="EMBL" id="CP022118">
    <property type="protein sequence ID" value="ASG19085.1"/>
    <property type="molecule type" value="Genomic_DNA"/>
</dbReference>
<dbReference type="Proteomes" id="UP000197157">
    <property type="component" value="Plasmid unnamed1"/>
</dbReference>
<sequence length="185" mass="21043">MSGCIRGVSVFEGCFERERRFEGWRSPSEIVRLGAMPFYQAVACWSLLLERAVTVSDVSQEFHVTERRASDVLHYITHDASDVIVSESRIINCPQGRRIAVRVFSVQSRLFFRPRKTPHSEMGIFRKGRGKTGNGRKCRELHRSEAVLALRAWFVSRRQGERAPEVVPAESTDIGATRMFPDSGE</sequence>
<organism evidence="1 2">
    <name type="scientific">Salmonella enterica subsp. enterica serovar Macclesfield str. S-1643</name>
    <dbReference type="NCBI Taxonomy" id="1242107"/>
    <lineage>
        <taxon>Bacteria</taxon>
        <taxon>Pseudomonadati</taxon>
        <taxon>Pseudomonadota</taxon>
        <taxon>Gammaproteobacteria</taxon>
        <taxon>Enterobacterales</taxon>
        <taxon>Enterobacteriaceae</taxon>
        <taxon>Salmonella</taxon>
    </lineage>
</organism>
<gene>
    <name evidence="1" type="ORF">LFZ25_24835</name>
</gene>
<evidence type="ECO:0000313" key="1">
    <source>
        <dbReference type="EMBL" id="ASG19085.1"/>
    </source>
</evidence>
<dbReference type="InterPro" id="IPR036388">
    <property type="entry name" value="WH-like_DNA-bd_sf"/>
</dbReference>
<name>A0A241PX86_SALET</name>
<dbReference type="AlphaFoldDB" id="A0A241PX86"/>
<accession>A0A241PX86</accession>
<protein>
    <recommendedName>
        <fullName evidence="3">CaiF/GrlA family transcriptional regulator</fullName>
    </recommendedName>
</protein>
<dbReference type="GO" id="GO:0006351">
    <property type="term" value="P:DNA-templated transcription"/>
    <property type="evidence" value="ECO:0007669"/>
    <property type="project" value="InterPro"/>
</dbReference>
<dbReference type="Pfam" id="PF07180">
    <property type="entry name" value="CaiF_GrlA"/>
    <property type="match status" value="1"/>
</dbReference>
<proteinExistence type="predicted"/>
<evidence type="ECO:0008006" key="3">
    <source>
        <dbReference type="Google" id="ProtNLM"/>
    </source>
</evidence>
<geneLocation type="plasmid" evidence="1">
    <name>unnamed1</name>
</geneLocation>
<evidence type="ECO:0000313" key="2">
    <source>
        <dbReference type="Proteomes" id="UP000197157"/>
    </source>
</evidence>
<dbReference type="Gene3D" id="1.10.10.10">
    <property type="entry name" value="Winged helix-like DNA-binding domain superfamily/Winged helix DNA-binding domain"/>
    <property type="match status" value="1"/>
</dbReference>